<dbReference type="Pfam" id="PF03071">
    <property type="entry name" value="GNT-I"/>
    <property type="match status" value="1"/>
</dbReference>
<evidence type="ECO:0000256" key="10">
    <source>
        <dbReference type="ARBA" id="ARBA00023034"/>
    </source>
</evidence>
<evidence type="ECO:0000256" key="14">
    <source>
        <dbReference type="ARBA" id="ARBA00038949"/>
    </source>
</evidence>
<keyword evidence="12 17" id="KW-0464">Manganese</keyword>
<keyword evidence="7 17" id="KW-0479">Metal-binding</keyword>
<evidence type="ECO:0000256" key="8">
    <source>
        <dbReference type="ARBA" id="ARBA00022968"/>
    </source>
</evidence>
<dbReference type="GO" id="GO:0006487">
    <property type="term" value="P:protein N-linked glycosylation"/>
    <property type="evidence" value="ECO:0007669"/>
    <property type="project" value="TreeGrafter"/>
</dbReference>
<sequence length="263" mass="29376">LCLRQSALLSSASKRPQVNDRRILESKTANVLPGAMPPLMQNTAAKAAETKENSPDIHLFSQTNRPTLTSLVHEHFKVSSSAEGEQKPMVVDNNEQNIIAVVLVIAAKRDLAIKNHLQQLIKLRPSASQFPIIVSQDGGTQSVTEVISKFVNENSKISFIHHKEQAKPPAGIGAQSYFYIAQHYKWALNKVFFEMHYKTVIITEDDLDIADDFFSYFTALKPVLIADPTVWCISAWNDNGGANITERKHSEQLYRTDFFPGLG</sequence>
<dbReference type="EC" id="2.4.1.101" evidence="14 17"/>
<evidence type="ECO:0000256" key="12">
    <source>
        <dbReference type="ARBA" id="ARBA00023211"/>
    </source>
</evidence>
<evidence type="ECO:0000256" key="5">
    <source>
        <dbReference type="ARBA" id="ARBA00022679"/>
    </source>
</evidence>
<dbReference type="FunFam" id="3.90.550.10:FF:000252">
    <property type="entry name" value="Protein O-linked-mannose beta-1,2-N-acetylglucosaminyltransferase 1"/>
    <property type="match status" value="1"/>
</dbReference>
<dbReference type="UniPathway" id="UPA00378"/>
<keyword evidence="4 17" id="KW-0328">Glycosyltransferase</keyword>
<evidence type="ECO:0000256" key="2">
    <source>
        <dbReference type="ARBA" id="ARBA00004922"/>
    </source>
</evidence>
<protein>
    <recommendedName>
        <fullName evidence="14 17">Alpha-1,3-mannosyl-glycoprotein 2-beta-N-acetylglucosaminyltransferase</fullName>
        <shortName evidence="17">GNT-I</shortName>
        <shortName evidence="17">GlcNAc-T I</shortName>
        <ecNumber evidence="14 17">2.4.1.101</ecNumber>
    </recommendedName>
    <alternativeName>
        <fullName evidence="15 17">N-glycosyl-oligosaccharide-glycoprotein N-acetylglucosaminyltransferase I</fullName>
    </alternativeName>
</protein>
<dbReference type="InterPro" id="IPR029044">
    <property type="entry name" value="Nucleotide-diphossugar_trans"/>
</dbReference>
<name>A0A183E0X4_9BILA</name>
<evidence type="ECO:0000256" key="4">
    <source>
        <dbReference type="ARBA" id="ARBA00022676"/>
    </source>
</evidence>
<evidence type="ECO:0000256" key="1">
    <source>
        <dbReference type="ARBA" id="ARBA00004323"/>
    </source>
</evidence>
<keyword evidence="11" id="KW-0472">Membrane</keyword>
<keyword evidence="6" id="KW-0812">Transmembrane</keyword>
<comment type="pathway">
    <text evidence="2 17">Protein modification; protein glycosylation.</text>
</comment>
<evidence type="ECO:0000256" key="9">
    <source>
        <dbReference type="ARBA" id="ARBA00022989"/>
    </source>
</evidence>
<keyword evidence="10 17" id="KW-0333">Golgi apparatus</keyword>
<comment type="cofactor">
    <cofactor evidence="17">
        <name>Mn(2+)</name>
        <dbReference type="ChEBI" id="CHEBI:29035"/>
    </cofactor>
    <text evidence="17">The cofactor is mostly bound to the substrate.</text>
</comment>
<evidence type="ECO:0000256" key="15">
    <source>
        <dbReference type="ARBA" id="ARBA00041712"/>
    </source>
</evidence>
<evidence type="ECO:0000256" key="7">
    <source>
        <dbReference type="ARBA" id="ARBA00022723"/>
    </source>
</evidence>
<dbReference type="GO" id="GO:0030145">
    <property type="term" value="F:manganese ion binding"/>
    <property type="evidence" value="ECO:0007669"/>
    <property type="project" value="UniProtKB-UniRule"/>
</dbReference>
<evidence type="ECO:0000256" key="16">
    <source>
        <dbReference type="ARBA" id="ARBA00049421"/>
    </source>
</evidence>
<comment type="catalytic activity">
    <reaction evidence="16 17">
        <text>N(4)-(alpha-D-Man-(1-&gt;3)-[alpha-D-Man-(1-&gt;3)-[alpha-D-Man-(1-&gt;6)]-alpha-D-Man-(1-&gt;6)]-beta-D-Man-(1-&gt;4)-beta-D-GlcNAc-(1-&gt;4)-beta-D-GlcNAc)-L-asparaginyl-[protein] (N-glucan mannose isomer 5A1,2) + UDP-N-acetyl-alpha-D-glucosamine = N(4)-{beta-D-GlcNAc-(1-&gt;2)-alpha-D-Man-(1-&gt;3)-[alpha-D-Man-(1-&gt;3)-[alpha-D-Man-(1-&gt;6)]-alpha-D-Man-(1-&gt;6)]-beta-D-Man-(1-&gt;4)-beta-D-GlcNAc-(1-&gt;4)-beta-D-GlcNAc}-L-asparaginyl-[protein] + UDP + H(+)</text>
        <dbReference type="Rhea" id="RHEA:11456"/>
        <dbReference type="Rhea" id="RHEA-COMP:14367"/>
        <dbReference type="Rhea" id="RHEA-COMP:14368"/>
        <dbReference type="ChEBI" id="CHEBI:15378"/>
        <dbReference type="ChEBI" id="CHEBI:57705"/>
        <dbReference type="ChEBI" id="CHEBI:58223"/>
        <dbReference type="ChEBI" id="CHEBI:59087"/>
        <dbReference type="ChEBI" id="CHEBI:60625"/>
        <dbReference type="EC" id="2.4.1.101"/>
    </reaction>
</comment>
<evidence type="ECO:0000313" key="18">
    <source>
        <dbReference type="WBParaSite" id="GPUH_0001463401-mRNA-1"/>
    </source>
</evidence>
<proteinExistence type="inferred from homology"/>
<dbReference type="PANTHER" id="PTHR10468:SF3">
    <property type="entry name" value="ALPHA-1,3-MANNOSYL-GLYCOPROTEIN 2-BETA-N-ACETYLGLUCOSAMINYLTRANSFERASE"/>
    <property type="match status" value="1"/>
</dbReference>
<organism evidence="18">
    <name type="scientific">Gongylonema pulchrum</name>
    <dbReference type="NCBI Taxonomy" id="637853"/>
    <lineage>
        <taxon>Eukaryota</taxon>
        <taxon>Metazoa</taxon>
        <taxon>Ecdysozoa</taxon>
        <taxon>Nematoda</taxon>
        <taxon>Chromadorea</taxon>
        <taxon>Rhabditida</taxon>
        <taxon>Spirurina</taxon>
        <taxon>Spiruromorpha</taxon>
        <taxon>Spiruroidea</taxon>
        <taxon>Gongylonematidae</taxon>
        <taxon>Gongylonema</taxon>
    </lineage>
</organism>
<dbReference type="PANTHER" id="PTHR10468">
    <property type="entry name" value="PROTEIN O-LINKED-MANNOSE BETA-1,2-N-ACETYLGLUCOSAMINYLTRANSFERASE 1/ALPHA-1,3-MANNOSYL-GLYCOPROTEIN 2-BETA-N-ACETYLGLUCOSAMINYLTRANSFERASE"/>
    <property type="match status" value="1"/>
</dbReference>
<accession>A0A183E0X4</accession>
<keyword evidence="8 17" id="KW-0735">Signal-anchor</keyword>
<keyword evidence="5" id="KW-0808">Transferase</keyword>
<evidence type="ECO:0000256" key="17">
    <source>
        <dbReference type="RuleBase" id="RU368119"/>
    </source>
</evidence>
<dbReference type="Gene3D" id="3.90.550.10">
    <property type="entry name" value="Spore Coat Polysaccharide Biosynthesis Protein SpsA, Chain A"/>
    <property type="match status" value="1"/>
</dbReference>
<dbReference type="InterPro" id="IPR004139">
    <property type="entry name" value="Glyco_trans_13"/>
</dbReference>
<comment type="function">
    <text evidence="13 17">Initiates complex N-linked carbohydrate formation. Essential for the conversion of high-mannose to hybrid and complex N-glycans.</text>
</comment>
<evidence type="ECO:0000256" key="3">
    <source>
        <dbReference type="ARBA" id="ARBA00006492"/>
    </source>
</evidence>
<reference evidence="18" key="1">
    <citation type="submission" date="2016-06" db="UniProtKB">
        <authorList>
            <consortium name="WormBaseParasite"/>
        </authorList>
    </citation>
    <scope>IDENTIFICATION</scope>
</reference>
<comment type="similarity">
    <text evidence="3 17">Belongs to the glycosyltransferase 13 family.</text>
</comment>
<dbReference type="WBParaSite" id="GPUH_0001463401-mRNA-1">
    <property type="protein sequence ID" value="GPUH_0001463401-mRNA-1"/>
    <property type="gene ID" value="GPUH_0001463401"/>
</dbReference>
<comment type="subcellular location">
    <subcellularLocation>
        <location evidence="1 17">Golgi apparatus membrane</location>
        <topology evidence="1 17">Single-pass type II membrane protein</topology>
    </subcellularLocation>
</comment>
<dbReference type="InterPro" id="IPR052261">
    <property type="entry name" value="Glycosyltransferase_13"/>
</dbReference>
<dbReference type="GO" id="GO:0000139">
    <property type="term" value="C:Golgi membrane"/>
    <property type="evidence" value="ECO:0007669"/>
    <property type="project" value="UniProtKB-SubCell"/>
</dbReference>
<dbReference type="AlphaFoldDB" id="A0A183E0X4"/>
<dbReference type="SUPFAM" id="SSF53448">
    <property type="entry name" value="Nucleotide-diphospho-sugar transferases"/>
    <property type="match status" value="1"/>
</dbReference>
<evidence type="ECO:0000256" key="11">
    <source>
        <dbReference type="ARBA" id="ARBA00023136"/>
    </source>
</evidence>
<dbReference type="GO" id="GO:0003827">
    <property type="term" value="F:alpha-1,3-mannosylglycoprotein 2-beta-N-acetylglucosaminyltransferase activity"/>
    <property type="evidence" value="ECO:0007669"/>
    <property type="project" value="UniProtKB-UniRule"/>
</dbReference>
<evidence type="ECO:0000256" key="6">
    <source>
        <dbReference type="ARBA" id="ARBA00022692"/>
    </source>
</evidence>
<evidence type="ECO:0000256" key="13">
    <source>
        <dbReference type="ARBA" id="ARBA00037706"/>
    </source>
</evidence>
<keyword evidence="9" id="KW-1133">Transmembrane helix</keyword>